<dbReference type="HAMAP" id="MF_00116">
    <property type="entry name" value="dUTPase_bact"/>
    <property type="match status" value="1"/>
</dbReference>
<feature type="domain" description="dUTPase-like" evidence="6">
    <location>
        <begin position="12"/>
        <end position="142"/>
    </location>
</feature>
<dbReference type="GO" id="GO:0006226">
    <property type="term" value="P:dUMP biosynthetic process"/>
    <property type="evidence" value="ECO:0007669"/>
    <property type="project" value="UniProtKB-UniRule"/>
</dbReference>
<dbReference type="PANTHER" id="PTHR11241">
    <property type="entry name" value="DEOXYURIDINE 5'-TRIPHOSPHATE NUCLEOTIDOHYDROLASE"/>
    <property type="match status" value="1"/>
</dbReference>
<comment type="caution">
    <text evidence="5">Lacks conserved residue(s) required for the propagation of feature annotation.</text>
</comment>
<dbReference type="GO" id="GO:0004170">
    <property type="term" value="F:dUTP diphosphatase activity"/>
    <property type="evidence" value="ECO:0007669"/>
    <property type="project" value="UniProtKB-UniRule"/>
</dbReference>
<dbReference type="AlphaFoldDB" id="A0A2U1E2M7"/>
<evidence type="ECO:0000256" key="1">
    <source>
        <dbReference type="ARBA" id="ARBA00006581"/>
    </source>
</evidence>
<dbReference type="PANTHER" id="PTHR11241:SF0">
    <property type="entry name" value="DEOXYURIDINE 5'-TRIPHOSPHATE NUCLEOTIDOHYDROLASE"/>
    <property type="match status" value="1"/>
</dbReference>
<dbReference type="EC" id="3.6.1.23" evidence="5"/>
<proteinExistence type="inferred from homology"/>
<evidence type="ECO:0000256" key="5">
    <source>
        <dbReference type="HAMAP-Rule" id="MF_00116"/>
    </source>
</evidence>
<dbReference type="Pfam" id="PF00692">
    <property type="entry name" value="dUTPase"/>
    <property type="match status" value="1"/>
</dbReference>
<dbReference type="RefSeq" id="WP_034547016.1">
    <property type="nucleotide sequence ID" value="NZ_CAUPJO010000009.1"/>
</dbReference>
<dbReference type="Proteomes" id="UP000245793">
    <property type="component" value="Unassembled WGS sequence"/>
</dbReference>
<comment type="similarity">
    <text evidence="1 5">Belongs to the dUTPase family.</text>
</comment>
<comment type="pathway">
    <text evidence="5">Pyrimidine metabolism; dUMP biosynthesis; dUMP from dCTP (dUTP route): step 2/2.</text>
</comment>
<protein>
    <recommendedName>
        <fullName evidence="5">Deoxyuridine 5'-triphosphate nucleotidohydrolase</fullName>
        <shortName evidence="5">dUTPase</shortName>
        <ecNumber evidence="5">3.6.1.23</ecNumber>
    </recommendedName>
    <alternativeName>
        <fullName evidence="5">dUTP pyrophosphatase</fullName>
    </alternativeName>
</protein>
<dbReference type="NCBIfam" id="TIGR00576">
    <property type="entry name" value="dut"/>
    <property type="match status" value="1"/>
</dbReference>
<keyword evidence="8" id="KW-1185">Reference proteome</keyword>
<comment type="catalytic activity">
    <reaction evidence="4 5">
        <text>dUTP + H2O = dUMP + diphosphate + H(+)</text>
        <dbReference type="Rhea" id="RHEA:10248"/>
        <dbReference type="ChEBI" id="CHEBI:15377"/>
        <dbReference type="ChEBI" id="CHEBI:15378"/>
        <dbReference type="ChEBI" id="CHEBI:33019"/>
        <dbReference type="ChEBI" id="CHEBI:61555"/>
        <dbReference type="ChEBI" id="CHEBI:246422"/>
        <dbReference type="EC" id="3.6.1.23"/>
    </reaction>
</comment>
<dbReference type="GO" id="GO:0000287">
    <property type="term" value="F:magnesium ion binding"/>
    <property type="evidence" value="ECO:0007669"/>
    <property type="project" value="UniProtKB-UniRule"/>
</dbReference>
<evidence type="ECO:0000256" key="4">
    <source>
        <dbReference type="ARBA" id="ARBA00047686"/>
    </source>
</evidence>
<reference evidence="7 8" key="1">
    <citation type="submission" date="2018-04" db="EMBL/GenBank/DDBJ databases">
        <title>Genomic Encyclopedia of Type Strains, Phase IV (KMG-IV): sequencing the most valuable type-strain genomes for metagenomic binning, comparative biology and taxonomic classification.</title>
        <authorList>
            <person name="Goeker M."/>
        </authorList>
    </citation>
    <scope>NUCLEOTIDE SEQUENCE [LARGE SCALE GENOMIC DNA]</scope>
    <source>
        <strain evidence="7 8">DSM 20705</strain>
    </source>
</reference>
<dbReference type="SUPFAM" id="SSF51283">
    <property type="entry name" value="dUTPase-like"/>
    <property type="match status" value="1"/>
</dbReference>
<keyword evidence="3 5" id="KW-0546">Nucleotide metabolism</keyword>
<feature type="binding site" evidence="5">
    <location>
        <begin position="80"/>
        <end position="82"/>
    </location>
    <ligand>
        <name>substrate</name>
    </ligand>
</feature>
<evidence type="ECO:0000259" key="6">
    <source>
        <dbReference type="Pfam" id="PF00692"/>
    </source>
</evidence>
<dbReference type="InterPro" id="IPR029054">
    <property type="entry name" value="dUTPase-like"/>
</dbReference>
<comment type="function">
    <text evidence="5">This enzyme is involved in nucleotide metabolism: it produces dUMP, the immediate precursor of thymidine nucleotides and it decreases the intracellular concentration of dUTP so that uracil cannot be incorporated into DNA.</text>
</comment>
<evidence type="ECO:0000256" key="2">
    <source>
        <dbReference type="ARBA" id="ARBA00022801"/>
    </source>
</evidence>
<keyword evidence="5" id="KW-0460">Magnesium</keyword>
<feature type="binding site" evidence="5">
    <location>
        <begin position="63"/>
        <end position="65"/>
    </location>
    <ligand>
        <name>substrate</name>
    </ligand>
</feature>
<keyword evidence="2 5" id="KW-0378">Hydrolase</keyword>
<dbReference type="InterPro" id="IPR036157">
    <property type="entry name" value="dUTPase-like_sf"/>
</dbReference>
<dbReference type="InterPro" id="IPR033704">
    <property type="entry name" value="dUTPase_trimeric"/>
</dbReference>
<dbReference type="CDD" id="cd07557">
    <property type="entry name" value="trimeric_dUTPase"/>
    <property type="match status" value="1"/>
</dbReference>
<dbReference type="UniPathway" id="UPA00610">
    <property type="reaction ID" value="UER00666"/>
</dbReference>
<evidence type="ECO:0000313" key="8">
    <source>
        <dbReference type="Proteomes" id="UP000245793"/>
    </source>
</evidence>
<accession>A0A2U1E2M7</accession>
<feature type="binding site" evidence="5">
    <location>
        <position position="76"/>
    </location>
    <ligand>
        <name>substrate</name>
    </ligand>
</feature>
<dbReference type="EMBL" id="QEKV01000006">
    <property type="protein sequence ID" value="PVY94171.1"/>
    <property type="molecule type" value="Genomic_DNA"/>
</dbReference>
<dbReference type="Gene3D" id="2.70.40.10">
    <property type="match status" value="1"/>
</dbReference>
<sequence length="143" mass="15453">MEVKIINKSNNALPEYQTSGAAGMDIRAFVPSDIKIKPGEVKLVPTGLYLEIPKGYEIQVRARSGLALKNSIGVANGIGTIDSDYRGELCVILVNFGQNEFVVKNGDRIAQMVLNKYEPIEFVVDEELSSTERGEGGFGSSGV</sequence>
<evidence type="ECO:0000313" key="7">
    <source>
        <dbReference type="EMBL" id="PVY94171.1"/>
    </source>
</evidence>
<keyword evidence="5" id="KW-0479">Metal-binding</keyword>
<dbReference type="NCBIfam" id="NF001862">
    <property type="entry name" value="PRK00601.1"/>
    <property type="match status" value="1"/>
</dbReference>
<comment type="cofactor">
    <cofactor evidence="5">
        <name>Mg(2+)</name>
        <dbReference type="ChEBI" id="CHEBI:18420"/>
    </cofactor>
</comment>
<dbReference type="InterPro" id="IPR008181">
    <property type="entry name" value="dUTPase"/>
</dbReference>
<comment type="caution">
    <text evidence="7">The sequence shown here is derived from an EMBL/GenBank/DDBJ whole genome shotgun (WGS) entry which is preliminary data.</text>
</comment>
<organism evidence="7 8">
    <name type="scientific">Ezakiella coagulans</name>
    <dbReference type="NCBI Taxonomy" id="46507"/>
    <lineage>
        <taxon>Bacteria</taxon>
        <taxon>Bacillati</taxon>
        <taxon>Bacillota</taxon>
        <taxon>Tissierellia</taxon>
        <taxon>Ezakiella</taxon>
    </lineage>
</organism>
<evidence type="ECO:0000256" key="3">
    <source>
        <dbReference type="ARBA" id="ARBA00023080"/>
    </source>
</evidence>
<dbReference type="GO" id="GO:0046081">
    <property type="term" value="P:dUTP catabolic process"/>
    <property type="evidence" value="ECO:0007669"/>
    <property type="project" value="InterPro"/>
</dbReference>
<name>A0A2U1E2M7_9FIRM</name>
<gene>
    <name evidence="5" type="primary">dut</name>
    <name evidence="7" type="ORF">C7381_10644</name>
</gene>